<reference evidence="2 4" key="1">
    <citation type="journal article" date="2023" name="Life. Sci Alliance">
        <title>Evolutionary insights into 3D genome organization and epigenetic landscape of Vigna mungo.</title>
        <authorList>
            <person name="Junaid A."/>
            <person name="Singh B."/>
            <person name="Bhatia S."/>
        </authorList>
    </citation>
    <scope>NUCLEOTIDE SEQUENCE [LARGE SCALE GENOMIC DNA]</scope>
    <source>
        <strain evidence="2">Urdbean</strain>
    </source>
</reference>
<dbReference type="AlphaFoldDB" id="A0AAQ3NYG6"/>
<keyword evidence="4" id="KW-1185">Reference proteome</keyword>
<feature type="region of interest" description="Disordered" evidence="1">
    <location>
        <begin position="96"/>
        <end position="124"/>
    </location>
</feature>
<dbReference type="EMBL" id="CP144699">
    <property type="protein sequence ID" value="WVZ21061.1"/>
    <property type="molecule type" value="Genomic_DNA"/>
</dbReference>
<sequence length="204" mass="21609">MIPEETSTANLSFFSNSGPDPSPIISTDLSDDFLDSDLYLLSSKVPSTVPDAIAEAVLSLDSTENASGEASETATWPAWADLAAEATASPRDLNAAKVDADAPRPSRATRLDPSPPEILRTMDWPGLPVKSSSVEASANNPSNFESTEFKIAFSNLASAFRAKSFSVTPIASRSPFHCTTSTSFDAKEILGVSVLEGRVRPRVA</sequence>
<name>A0AAQ3NYG6_VIGMU</name>
<evidence type="ECO:0000313" key="3">
    <source>
        <dbReference type="EMBL" id="WVZ21061.1"/>
    </source>
</evidence>
<proteinExistence type="predicted"/>
<evidence type="ECO:0000256" key="1">
    <source>
        <dbReference type="SAM" id="MobiDB-lite"/>
    </source>
</evidence>
<feature type="region of interest" description="Disordered" evidence="1">
    <location>
        <begin position="1"/>
        <end position="24"/>
    </location>
</feature>
<gene>
    <name evidence="2" type="ORF">V8G54_005537</name>
    <name evidence="3" type="ORF">V8G54_008383</name>
</gene>
<accession>A0AAQ3NYG6</accession>
<organism evidence="2 4">
    <name type="scientific">Vigna mungo</name>
    <name type="common">Black gram</name>
    <name type="synonym">Phaseolus mungo</name>
    <dbReference type="NCBI Taxonomy" id="3915"/>
    <lineage>
        <taxon>Eukaryota</taxon>
        <taxon>Viridiplantae</taxon>
        <taxon>Streptophyta</taxon>
        <taxon>Embryophyta</taxon>
        <taxon>Tracheophyta</taxon>
        <taxon>Spermatophyta</taxon>
        <taxon>Magnoliopsida</taxon>
        <taxon>eudicotyledons</taxon>
        <taxon>Gunneridae</taxon>
        <taxon>Pentapetalae</taxon>
        <taxon>rosids</taxon>
        <taxon>fabids</taxon>
        <taxon>Fabales</taxon>
        <taxon>Fabaceae</taxon>
        <taxon>Papilionoideae</taxon>
        <taxon>50 kb inversion clade</taxon>
        <taxon>NPAAA clade</taxon>
        <taxon>indigoferoid/millettioid clade</taxon>
        <taxon>Phaseoleae</taxon>
        <taxon>Vigna</taxon>
    </lineage>
</organism>
<feature type="compositionally biased region" description="Polar residues" evidence="1">
    <location>
        <begin position="1"/>
        <end position="19"/>
    </location>
</feature>
<evidence type="ECO:0000313" key="2">
    <source>
        <dbReference type="EMBL" id="WVZ18215.1"/>
    </source>
</evidence>
<reference evidence="2" key="2">
    <citation type="submission" date="2024-01" db="EMBL/GenBank/DDBJ databases">
        <authorList>
            <person name="Junaid A."/>
            <person name="Bhatia S."/>
        </authorList>
    </citation>
    <scope>NUCLEOTIDE SEQUENCE</scope>
    <source>
        <strain evidence="2">Urdbean</strain>
        <tissue evidence="2">Leaf</tissue>
    </source>
</reference>
<evidence type="ECO:0000313" key="4">
    <source>
        <dbReference type="Proteomes" id="UP001374535"/>
    </source>
</evidence>
<protein>
    <submittedName>
        <fullName evidence="2">Uncharacterized protein</fullName>
    </submittedName>
</protein>
<dbReference type="EMBL" id="CP144699">
    <property type="protein sequence ID" value="WVZ18215.1"/>
    <property type="molecule type" value="Genomic_DNA"/>
</dbReference>
<dbReference type="Proteomes" id="UP001374535">
    <property type="component" value="Chromosome 2"/>
</dbReference>